<sequence length="112" mass="12520">MVITWGGLMELDHDYSERGNFEIFSGRTPCLSSPVCALSLTSDELGSGHGWNVDYVEMTTTVVHATCSQMKFTIEQWLALDTSPYELIATRNYFDYYADNRAKNSAALSSSM</sequence>
<dbReference type="InterPro" id="IPR036392">
    <property type="entry name" value="PLAT/LH2_dom_sf"/>
</dbReference>
<dbReference type="SUPFAM" id="SSF49723">
    <property type="entry name" value="Lipase/lipooxygenase domain (PLAT/LH2 domain)"/>
    <property type="match status" value="1"/>
</dbReference>
<feature type="domain" description="PLAT" evidence="2">
    <location>
        <begin position="1"/>
        <end position="92"/>
    </location>
</feature>
<dbReference type="PROSITE" id="PS50095">
    <property type="entry name" value="PLAT"/>
    <property type="match status" value="1"/>
</dbReference>
<dbReference type="AlphaFoldDB" id="A0A5N5MMX8"/>
<evidence type="ECO:0000259" key="2">
    <source>
        <dbReference type="PROSITE" id="PS50095"/>
    </source>
</evidence>
<keyword evidence="4" id="KW-1185">Reference proteome</keyword>
<name>A0A5N5MMX8_9ROSI</name>
<gene>
    <name evidence="3" type="ORF">DKX38_007424</name>
</gene>
<evidence type="ECO:0000313" key="4">
    <source>
        <dbReference type="Proteomes" id="UP000326939"/>
    </source>
</evidence>
<dbReference type="Proteomes" id="UP000326939">
    <property type="component" value="Chromosome 5"/>
</dbReference>
<reference evidence="4" key="1">
    <citation type="journal article" date="2019" name="Gigascience">
        <title>De novo genome assembly of the endangered Acer yangbiense, a plant species with extremely small populations endemic to Yunnan Province, China.</title>
        <authorList>
            <person name="Yang J."/>
            <person name="Wariss H.M."/>
            <person name="Tao L."/>
            <person name="Zhang R."/>
            <person name="Yun Q."/>
            <person name="Hollingsworth P."/>
            <person name="Dao Z."/>
            <person name="Luo G."/>
            <person name="Guo H."/>
            <person name="Ma Y."/>
            <person name="Sun W."/>
        </authorList>
    </citation>
    <scope>NUCLEOTIDE SEQUENCE [LARGE SCALE GENOMIC DNA]</scope>
    <source>
        <strain evidence="4">cv. br00</strain>
    </source>
</reference>
<dbReference type="InterPro" id="IPR001024">
    <property type="entry name" value="PLAT/LH2_dom"/>
</dbReference>
<dbReference type="PANTHER" id="PTHR31718:SF0">
    <property type="entry name" value="PLAT DOMAIN-CONTAINING PROTEIN 2"/>
    <property type="match status" value="1"/>
</dbReference>
<dbReference type="Gene3D" id="2.60.60.20">
    <property type="entry name" value="PLAT/LH2 domain"/>
    <property type="match status" value="1"/>
</dbReference>
<accession>A0A5N5MMX8</accession>
<dbReference type="EMBL" id="VDCV01000005">
    <property type="protein sequence ID" value="KAB5556515.1"/>
    <property type="molecule type" value="Genomic_DNA"/>
</dbReference>
<protein>
    <recommendedName>
        <fullName evidence="2">PLAT domain-containing protein</fullName>
    </recommendedName>
</protein>
<organism evidence="3 4">
    <name type="scientific">Salix brachista</name>
    <dbReference type="NCBI Taxonomy" id="2182728"/>
    <lineage>
        <taxon>Eukaryota</taxon>
        <taxon>Viridiplantae</taxon>
        <taxon>Streptophyta</taxon>
        <taxon>Embryophyta</taxon>
        <taxon>Tracheophyta</taxon>
        <taxon>Spermatophyta</taxon>
        <taxon>Magnoliopsida</taxon>
        <taxon>eudicotyledons</taxon>
        <taxon>Gunneridae</taxon>
        <taxon>Pentapetalae</taxon>
        <taxon>rosids</taxon>
        <taxon>fabids</taxon>
        <taxon>Malpighiales</taxon>
        <taxon>Salicaceae</taxon>
        <taxon>Saliceae</taxon>
        <taxon>Salix</taxon>
    </lineage>
</organism>
<evidence type="ECO:0000256" key="1">
    <source>
        <dbReference type="PROSITE-ProRule" id="PRU00152"/>
    </source>
</evidence>
<comment type="caution">
    <text evidence="1">Lacks conserved residue(s) required for the propagation of feature annotation.</text>
</comment>
<evidence type="ECO:0000313" key="3">
    <source>
        <dbReference type="EMBL" id="KAB5556515.1"/>
    </source>
</evidence>
<proteinExistence type="predicted"/>
<comment type="caution">
    <text evidence="3">The sequence shown here is derived from an EMBL/GenBank/DDBJ whole genome shotgun (WGS) entry which is preliminary data.</text>
</comment>
<dbReference type="PANTHER" id="PTHR31718">
    <property type="entry name" value="PLAT DOMAIN-CONTAINING PROTEIN"/>
    <property type="match status" value="1"/>
</dbReference>